<dbReference type="EMBL" id="ATLV01019344">
    <property type="status" value="NOT_ANNOTATED_CDS"/>
    <property type="molecule type" value="Genomic_DNA"/>
</dbReference>
<feature type="compositionally biased region" description="Polar residues" evidence="1">
    <location>
        <begin position="111"/>
        <end position="125"/>
    </location>
</feature>
<sequence length="135" mass="14765">MLKTSRQLWENCFYPVLFIRRDNSEHSPTAEDEVGAQLIYLYRSARRAKNGPGKCTSEAGKEKKSSHVRGSQVVRRAKPFARCSRPSGSVLASVKKSLSGKILSAGEQSPAFRSQQKKIVTTTEPNIGKAQGLGG</sequence>
<evidence type="ECO:0000313" key="4">
    <source>
        <dbReference type="Proteomes" id="UP000030765"/>
    </source>
</evidence>
<evidence type="ECO:0000256" key="1">
    <source>
        <dbReference type="SAM" id="MobiDB-lite"/>
    </source>
</evidence>
<feature type="region of interest" description="Disordered" evidence="1">
    <location>
        <begin position="50"/>
        <end position="72"/>
    </location>
</feature>
<organism evidence="2">
    <name type="scientific">Anopheles sinensis</name>
    <name type="common">Mosquito</name>
    <dbReference type="NCBI Taxonomy" id="74873"/>
    <lineage>
        <taxon>Eukaryota</taxon>
        <taxon>Metazoa</taxon>
        <taxon>Ecdysozoa</taxon>
        <taxon>Arthropoda</taxon>
        <taxon>Hexapoda</taxon>
        <taxon>Insecta</taxon>
        <taxon>Pterygota</taxon>
        <taxon>Neoptera</taxon>
        <taxon>Endopterygota</taxon>
        <taxon>Diptera</taxon>
        <taxon>Nematocera</taxon>
        <taxon>Culicoidea</taxon>
        <taxon>Culicidae</taxon>
        <taxon>Anophelinae</taxon>
        <taxon>Anopheles</taxon>
    </lineage>
</organism>
<dbReference type="VEuPathDB" id="VectorBase:ASIC011897"/>
<proteinExistence type="predicted"/>
<dbReference type="EnsemblMetazoa" id="ASIC011897-RA">
    <property type="protein sequence ID" value="ASIC011897-PA"/>
    <property type="gene ID" value="ASIC011897"/>
</dbReference>
<dbReference type="AlphaFoldDB" id="A0A084W1H2"/>
<dbReference type="Proteomes" id="UP000030765">
    <property type="component" value="Unassembled WGS sequence"/>
</dbReference>
<evidence type="ECO:0000313" key="3">
    <source>
        <dbReference type="EnsemblMetazoa" id="ASIC011897-PA"/>
    </source>
</evidence>
<reference evidence="2 4" key="1">
    <citation type="journal article" date="2014" name="BMC Genomics">
        <title>Genome sequence of Anopheles sinensis provides insight into genetics basis of mosquito competence for malaria parasites.</title>
        <authorList>
            <person name="Zhou D."/>
            <person name="Zhang D."/>
            <person name="Ding G."/>
            <person name="Shi L."/>
            <person name="Hou Q."/>
            <person name="Ye Y."/>
            <person name="Xu Y."/>
            <person name="Zhou H."/>
            <person name="Xiong C."/>
            <person name="Li S."/>
            <person name="Yu J."/>
            <person name="Hong S."/>
            <person name="Yu X."/>
            <person name="Zou P."/>
            <person name="Chen C."/>
            <person name="Chang X."/>
            <person name="Wang W."/>
            <person name="Lv Y."/>
            <person name="Sun Y."/>
            <person name="Ma L."/>
            <person name="Shen B."/>
            <person name="Zhu C."/>
        </authorList>
    </citation>
    <scope>NUCLEOTIDE SEQUENCE [LARGE SCALE GENOMIC DNA]</scope>
</reference>
<gene>
    <name evidence="2" type="ORF">ZHAS_00011897</name>
</gene>
<feature type="region of interest" description="Disordered" evidence="1">
    <location>
        <begin position="107"/>
        <end position="135"/>
    </location>
</feature>
<name>A0A084W1H2_ANOSI</name>
<reference evidence="3" key="2">
    <citation type="submission" date="2020-05" db="UniProtKB">
        <authorList>
            <consortium name="EnsemblMetazoa"/>
        </authorList>
    </citation>
    <scope>IDENTIFICATION</scope>
</reference>
<dbReference type="EMBL" id="KE525268">
    <property type="protein sequence ID" value="KFB44066.1"/>
    <property type="molecule type" value="Genomic_DNA"/>
</dbReference>
<evidence type="ECO:0000313" key="2">
    <source>
        <dbReference type="EMBL" id="KFB44066.1"/>
    </source>
</evidence>
<protein>
    <submittedName>
        <fullName evidence="2 3">Uncharacterized protein</fullName>
    </submittedName>
</protein>
<accession>A0A084W1H2</accession>
<keyword evidence="4" id="KW-1185">Reference proteome</keyword>